<dbReference type="PANTHER" id="PTHR43297">
    <property type="entry name" value="OLIGOPEPTIDE TRANSPORT ATP-BINDING PROTEIN APPD"/>
    <property type="match status" value="1"/>
</dbReference>
<dbReference type="SMART" id="SM00382">
    <property type="entry name" value="AAA"/>
    <property type="match status" value="2"/>
</dbReference>
<keyword evidence="4" id="KW-1003">Cell membrane</keyword>
<dbReference type="PROSITE" id="PS50893">
    <property type="entry name" value="ABC_TRANSPORTER_2"/>
    <property type="match status" value="2"/>
</dbReference>
<evidence type="ECO:0000259" key="8">
    <source>
        <dbReference type="PROSITE" id="PS50893"/>
    </source>
</evidence>
<dbReference type="NCBIfam" id="NF007739">
    <property type="entry name" value="PRK10419.1"/>
    <property type="match status" value="2"/>
</dbReference>
<evidence type="ECO:0000256" key="6">
    <source>
        <dbReference type="ARBA" id="ARBA00022840"/>
    </source>
</evidence>
<dbReference type="NCBIfam" id="TIGR01727">
    <property type="entry name" value="oligo_HPY"/>
    <property type="match status" value="2"/>
</dbReference>
<dbReference type="InterPro" id="IPR027417">
    <property type="entry name" value="P-loop_NTPase"/>
</dbReference>
<dbReference type="InterPro" id="IPR003439">
    <property type="entry name" value="ABC_transporter-like_ATP-bd"/>
</dbReference>
<evidence type="ECO:0000256" key="5">
    <source>
        <dbReference type="ARBA" id="ARBA00022741"/>
    </source>
</evidence>
<dbReference type="InterPro" id="IPR003593">
    <property type="entry name" value="AAA+_ATPase"/>
</dbReference>
<evidence type="ECO:0000256" key="2">
    <source>
        <dbReference type="ARBA" id="ARBA00005417"/>
    </source>
</evidence>
<comment type="caution">
    <text evidence="9">The sequence shown here is derived from an EMBL/GenBank/DDBJ whole genome shotgun (WGS) entry which is preliminary data.</text>
</comment>
<comment type="similarity">
    <text evidence="2">Belongs to the ABC transporter superfamily.</text>
</comment>
<sequence>MSLSSFTHKPSPVLQVQNLTVAYRMRKAEIEAVRTVSFDLHRGEALGVVGESGCGKSTLGWAIVNFLGPNGFVRNGSIRFEGEELVGRSEAELRHLRGNRIAMVFQDPMQALNPSLRIGEQMREVLIYHRQMRVEEATEHCIQTLERVHMPDAAGVLERYPHQLSGGQQQRVVIAMALLNDPALLIMDEPTTALDVTVEAAVLDLVAELRQTLDTAIVFISHNLGVIARICDRVLVMYAGEVVEQATVHELFHNPRHPYTQGLIRCVPRLDIDKKSSVLYPIPGRVPRPDERPEGCLFSTRCQYVEERCHTDPPALRALSNGAFVRCHFAEQIDPAAWTPPADIELTPADKPAAGAETLLSAHHLKKYYRVPGTSLASMIGLGEKRYVKAVDDVSFSIRKGATLGIVGESGSGKSTLVKAIIGLERIDGGALEFMGVDISGDLSQRTLNVIRELQMVFQNPDSTMNPSYTVGQQLERPLRRFKVVPRHQVREEVIRLLRAVRLNSTYYDRYPRQLSGGEKQRVGIARALASHPNLLLCDEPVSALDVSVQAAILNLLMQVQQENNATMIFIAHDLSVVRFIADYVAVMYLGQIVEYGPVDALYAPPYHPYTEALLSAVPVPDPDVQPSRIRLEGNPPSAIDPPSGCRFHTRCPRRNLMPDGGRRCETETPTYQETEAGNRILCHLPMETLRSLEPVLDMRRQVTK</sequence>
<dbReference type="InterPro" id="IPR017871">
    <property type="entry name" value="ABC_transporter-like_CS"/>
</dbReference>
<dbReference type="GO" id="GO:0005886">
    <property type="term" value="C:plasma membrane"/>
    <property type="evidence" value="ECO:0007669"/>
    <property type="project" value="UniProtKB-SubCell"/>
</dbReference>
<evidence type="ECO:0000256" key="7">
    <source>
        <dbReference type="ARBA" id="ARBA00023136"/>
    </source>
</evidence>
<dbReference type="AlphaFoldDB" id="A0A7C1FEV6"/>
<dbReference type="GO" id="GO:0016887">
    <property type="term" value="F:ATP hydrolysis activity"/>
    <property type="evidence" value="ECO:0007669"/>
    <property type="project" value="InterPro"/>
</dbReference>
<dbReference type="NCBIfam" id="NF008453">
    <property type="entry name" value="PRK11308.1"/>
    <property type="match status" value="2"/>
</dbReference>
<dbReference type="InterPro" id="IPR050388">
    <property type="entry name" value="ABC_Ni/Peptide_Import"/>
</dbReference>
<dbReference type="SUPFAM" id="SSF52540">
    <property type="entry name" value="P-loop containing nucleoside triphosphate hydrolases"/>
    <property type="match status" value="2"/>
</dbReference>
<dbReference type="Pfam" id="PF00005">
    <property type="entry name" value="ABC_tran"/>
    <property type="match status" value="2"/>
</dbReference>
<keyword evidence="3" id="KW-0813">Transport</keyword>
<evidence type="ECO:0000313" key="9">
    <source>
        <dbReference type="EMBL" id="HDX30959.1"/>
    </source>
</evidence>
<comment type="subcellular location">
    <subcellularLocation>
        <location evidence="1">Cell membrane</location>
        <topology evidence="1">Peripheral membrane protein</topology>
    </subcellularLocation>
</comment>
<dbReference type="FunFam" id="3.40.50.300:FF:000016">
    <property type="entry name" value="Oligopeptide ABC transporter ATP-binding component"/>
    <property type="match status" value="2"/>
</dbReference>
<dbReference type="PROSITE" id="PS00211">
    <property type="entry name" value="ABC_TRANSPORTER_1"/>
    <property type="match status" value="2"/>
</dbReference>
<name>A0A7C1FEV6_9CHLR</name>
<reference evidence="9" key="1">
    <citation type="journal article" date="2020" name="mSystems">
        <title>Genome- and Community-Level Interaction Insights into Carbon Utilization and Element Cycling Functions of Hydrothermarchaeota in Hydrothermal Sediment.</title>
        <authorList>
            <person name="Zhou Z."/>
            <person name="Liu Y."/>
            <person name="Xu W."/>
            <person name="Pan J."/>
            <person name="Luo Z.H."/>
            <person name="Li M."/>
        </authorList>
    </citation>
    <scope>NUCLEOTIDE SEQUENCE [LARGE SCALE GENOMIC DNA]</scope>
    <source>
        <strain evidence="9">SpSt-289</strain>
    </source>
</reference>
<keyword evidence="6 9" id="KW-0067">ATP-binding</keyword>
<dbReference type="GO" id="GO:0005524">
    <property type="term" value="F:ATP binding"/>
    <property type="evidence" value="ECO:0007669"/>
    <property type="project" value="UniProtKB-KW"/>
</dbReference>
<dbReference type="GO" id="GO:0015833">
    <property type="term" value="P:peptide transport"/>
    <property type="evidence" value="ECO:0007669"/>
    <property type="project" value="InterPro"/>
</dbReference>
<dbReference type="EMBL" id="DSMG01000062">
    <property type="protein sequence ID" value="HDX30959.1"/>
    <property type="molecule type" value="Genomic_DNA"/>
</dbReference>
<dbReference type="CDD" id="cd03257">
    <property type="entry name" value="ABC_NikE_OppD_transporters"/>
    <property type="match status" value="2"/>
</dbReference>
<dbReference type="InterPro" id="IPR013563">
    <property type="entry name" value="Oligopep_ABC_C"/>
</dbReference>
<dbReference type="Gene3D" id="3.40.50.300">
    <property type="entry name" value="P-loop containing nucleotide triphosphate hydrolases"/>
    <property type="match status" value="2"/>
</dbReference>
<proteinExistence type="inferred from homology"/>
<keyword evidence="7" id="KW-0472">Membrane</keyword>
<feature type="domain" description="ABC transporter" evidence="8">
    <location>
        <begin position="369"/>
        <end position="615"/>
    </location>
</feature>
<feature type="domain" description="ABC transporter" evidence="8">
    <location>
        <begin position="14"/>
        <end position="264"/>
    </location>
</feature>
<organism evidence="9">
    <name type="scientific">Caldilinea aerophila</name>
    <dbReference type="NCBI Taxonomy" id="133453"/>
    <lineage>
        <taxon>Bacteria</taxon>
        <taxon>Bacillati</taxon>
        <taxon>Chloroflexota</taxon>
        <taxon>Caldilineae</taxon>
        <taxon>Caldilineales</taxon>
        <taxon>Caldilineaceae</taxon>
        <taxon>Caldilinea</taxon>
    </lineage>
</organism>
<dbReference type="Pfam" id="PF08352">
    <property type="entry name" value="oligo_HPY"/>
    <property type="match status" value="2"/>
</dbReference>
<dbReference type="PANTHER" id="PTHR43297:SF2">
    <property type="entry name" value="DIPEPTIDE TRANSPORT ATP-BINDING PROTEIN DPPD"/>
    <property type="match status" value="1"/>
</dbReference>
<evidence type="ECO:0000256" key="1">
    <source>
        <dbReference type="ARBA" id="ARBA00004202"/>
    </source>
</evidence>
<protein>
    <submittedName>
        <fullName evidence="9">ABC transporter ATP-binding protein</fullName>
    </submittedName>
</protein>
<evidence type="ECO:0000256" key="3">
    <source>
        <dbReference type="ARBA" id="ARBA00022448"/>
    </source>
</evidence>
<keyword evidence="5" id="KW-0547">Nucleotide-binding</keyword>
<gene>
    <name evidence="9" type="ORF">ENQ20_05630</name>
</gene>
<evidence type="ECO:0000256" key="4">
    <source>
        <dbReference type="ARBA" id="ARBA00022475"/>
    </source>
</evidence>
<accession>A0A7C1FEV6</accession>